<feature type="transmembrane region" description="Helical" evidence="6">
    <location>
        <begin position="164"/>
        <end position="184"/>
    </location>
</feature>
<reference evidence="7 8" key="1">
    <citation type="submission" date="2009-01" db="EMBL/GenBank/DDBJ databases">
        <authorList>
            <person name="Qin X."/>
            <person name="Bachman B."/>
            <person name="Battles P."/>
            <person name="Bell A."/>
            <person name="Bess C."/>
            <person name="Bickham C."/>
            <person name="Chaboub L."/>
            <person name="Chen D."/>
            <person name="Coyle M."/>
            <person name="Deiros D.R."/>
            <person name="Dinh H."/>
            <person name="Forbes L."/>
            <person name="Fowler G."/>
            <person name="Francisco L."/>
            <person name="Fu Q."/>
            <person name="Gubbala S."/>
            <person name="Hale W."/>
            <person name="Han Y."/>
            <person name="Hemphill L."/>
            <person name="Highlander S.K."/>
            <person name="Hirani K."/>
            <person name="Hogues M."/>
            <person name="Jackson L."/>
            <person name="Jakkamsetti A."/>
            <person name="Javaid M."/>
            <person name="Jiang H."/>
            <person name="Korchina V."/>
            <person name="Kovar C."/>
            <person name="Lara F."/>
            <person name="Lee S."/>
            <person name="Mata R."/>
            <person name="Mathew T."/>
            <person name="Moen C."/>
            <person name="Morales K."/>
            <person name="Munidasa M."/>
            <person name="Nazareth L."/>
            <person name="Ngo R."/>
            <person name="Nguyen L."/>
            <person name="Okwuonu G."/>
            <person name="Ongeri F."/>
            <person name="Patil S."/>
            <person name="Petrosino J."/>
            <person name="Pham C."/>
            <person name="Pham P."/>
            <person name="Pu L.-L."/>
            <person name="Puazo M."/>
            <person name="Raj R."/>
            <person name="Reid J."/>
            <person name="Rouhana J."/>
            <person name="Saada N."/>
            <person name="Shang Y."/>
            <person name="Simmons D."/>
            <person name="Thornton R."/>
            <person name="Warren J."/>
            <person name="Weissenberger G."/>
            <person name="Zhang J."/>
            <person name="Zhang L."/>
            <person name="Zhou C."/>
            <person name="Zhu D."/>
            <person name="Muzny D."/>
            <person name="Worley K."/>
            <person name="Gibbs R."/>
        </authorList>
    </citation>
    <scope>NUCLEOTIDE SEQUENCE [LARGE SCALE GENOMIC DNA]</scope>
    <source>
        <strain evidence="7 8">DSM 16047</strain>
    </source>
</reference>
<dbReference type="Proteomes" id="UP000005583">
    <property type="component" value="Unassembled WGS sequence"/>
</dbReference>
<feature type="transmembrane region" description="Helical" evidence="6">
    <location>
        <begin position="371"/>
        <end position="389"/>
    </location>
</feature>
<feature type="transmembrane region" description="Helical" evidence="6">
    <location>
        <begin position="443"/>
        <end position="465"/>
    </location>
</feature>
<keyword evidence="5 6" id="KW-0472">Membrane</keyword>
<name>C2EP54_9LACO</name>
<keyword evidence="2" id="KW-1003">Cell membrane</keyword>
<feature type="transmembrane region" description="Helical" evidence="6">
    <location>
        <begin position="248"/>
        <end position="269"/>
    </location>
</feature>
<keyword evidence="3 6" id="KW-0812">Transmembrane</keyword>
<dbReference type="eggNOG" id="COG0531">
    <property type="taxonomic scope" value="Bacteria"/>
</dbReference>
<dbReference type="AlphaFoldDB" id="C2EP54"/>
<dbReference type="Pfam" id="PF13520">
    <property type="entry name" value="AA_permease_2"/>
    <property type="match status" value="1"/>
</dbReference>
<keyword evidence="8" id="KW-1185">Reference proteome</keyword>
<dbReference type="GO" id="GO:0022857">
    <property type="term" value="F:transmembrane transporter activity"/>
    <property type="evidence" value="ECO:0007669"/>
    <property type="project" value="InterPro"/>
</dbReference>
<protein>
    <submittedName>
        <fullName evidence="7">Amino acid permease</fullName>
    </submittedName>
</protein>
<dbReference type="Gene3D" id="1.20.1740.10">
    <property type="entry name" value="Amino acid/polyamine transporter I"/>
    <property type="match status" value="1"/>
</dbReference>
<evidence type="ECO:0000256" key="1">
    <source>
        <dbReference type="ARBA" id="ARBA00004651"/>
    </source>
</evidence>
<evidence type="ECO:0000256" key="3">
    <source>
        <dbReference type="ARBA" id="ARBA00022692"/>
    </source>
</evidence>
<feature type="transmembrane region" description="Helical" evidence="6">
    <location>
        <begin position="404"/>
        <end position="423"/>
    </location>
</feature>
<evidence type="ECO:0000313" key="7">
    <source>
        <dbReference type="EMBL" id="EEJ71652.1"/>
    </source>
</evidence>
<evidence type="ECO:0000256" key="5">
    <source>
        <dbReference type="ARBA" id="ARBA00023136"/>
    </source>
</evidence>
<feature type="transmembrane region" description="Helical" evidence="6">
    <location>
        <begin position="132"/>
        <end position="152"/>
    </location>
</feature>
<dbReference type="InterPro" id="IPR050367">
    <property type="entry name" value="APC_superfamily"/>
</dbReference>
<dbReference type="PIRSF" id="PIRSF006060">
    <property type="entry name" value="AA_transporter"/>
    <property type="match status" value="1"/>
</dbReference>
<feature type="transmembrane region" description="Helical" evidence="6">
    <location>
        <begin position="20"/>
        <end position="39"/>
    </location>
</feature>
<feature type="transmembrane region" description="Helical" evidence="6">
    <location>
        <begin position="340"/>
        <end position="359"/>
    </location>
</feature>
<feature type="transmembrane region" description="Helical" evidence="6">
    <location>
        <begin position="93"/>
        <end position="112"/>
    </location>
</feature>
<dbReference type="GO" id="GO:0005886">
    <property type="term" value="C:plasma membrane"/>
    <property type="evidence" value="ECO:0007669"/>
    <property type="project" value="UniProtKB-SubCell"/>
</dbReference>
<evidence type="ECO:0000256" key="4">
    <source>
        <dbReference type="ARBA" id="ARBA00022989"/>
    </source>
</evidence>
<dbReference type="PATRIC" id="fig|525365.8.peg.584"/>
<dbReference type="HOGENOM" id="CLU_007946_15_12_9"/>
<evidence type="ECO:0000256" key="2">
    <source>
        <dbReference type="ARBA" id="ARBA00022475"/>
    </source>
</evidence>
<keyword evidence="4 6" id="KW-1133">Transmembrane helix</keyword>
<dbReference type="STRING" id="525365.HMPREF0548_1450"/>
<dbReference type="PANTHER" id="PTHR42770:SF18">
    <property type="entry name" value="ARGININE_AGMATINE ANTIPORTER"/>
    <property type="match status" value="1"/>
</dbReference>
<accession>C2EP54</accession>
<dbReference type="EMBL" id="ACGU01000067">
    <property type="protein sequence ID" value="EEJ71652.1"/>
    <property type="molecule type" value="Genomic_DNA"/>
</dbReference>
<feature type="transmembrane region" description="Helical" evidence="6">
    <location>
        <begin position="295"/>
        <end position="319"/>
    </location>
</feature>
<feature type="transmembrane region" description="Helical" evidence="6">
    <location>
        <begin position="51"/>
        <end position="72"/>
    </location>
</feature>
<evidence type="ECO:0000313" key="8">
    <source>
        <dbReference type="Proteomes" id="UP000005583"/>
    </source>
</evidence>
<dbReference type="PANTHER" id="PTHR42770">
    <property type="entry name" value="AMINO ACID TRANSPORTER-RELATED"/>
    <property type="match status" value="1"/>
</dbReference>
<proteinExistence type="predicted"/>
<evidence type="ECO:0000256" key="6">
    <source>
        <dbReference type="SAM" id="Phobius"/>
    </source>
</evidence>
<gene>
    <name evidence="7" type="ORF">HMPREF0548_1450</name>
</gene>
<dbReference type="InterPro" id="IPR002293">
    <property type="entry name" value="AA/rel_permease1"/>
</dbReference>
<comment type="subcellular location">
    <subcellularLocation>
        <location evidence="1">Cell membrane</location>
        <topology evidence="1">Multi-pass membrane protein</topology>
    </subcellularLocation>
</comment>
<sequence>MQNKRDAKLSEKTGDKLGFWSIVLLAINAIIGSGIFLTPGSVVQQAGSKALIVYFIAAIFAAILAISFAAASKYVTKSGAAYAYSKAAFGKKVGFYMGVLRYFSASVAWGVMAVGVIKSMISIFGGDPNKTLNVTVGFLVLMAIITIINLFGQRVLKWVMNLATIGKLAALVLIIVAGVVLLIATGASSNLSEVDQITQGGQKIVPTLTTTTFVMAIVSAFYAFTGFESVASGSEDMKDPEKNLPRAIPLAILVIAIVYIGVVAVAMVLNPKALMTTKQVVAIAAIFDNKILRDVILVGALVSMFGINVASSFNAPRILEAMAREGQMSKALTKRTKNNFPIRTFFISVALAILIPMAFEYNMVNLITLSAMVRFLGFIVVPLAVIQFYRDKAKENVLKADKNVVTDVVVPILSIVIVVFLLIEYNWQAQFGVANAAGKIVGVNWYAIVMMIFGFVILPLIMAWISKGERKN</sequence>
<feature type="transmembrane region" description="Helical" evidence="6">
    <location>
        <begin position="204"/>
        <end position="227"/>
    </location>
</feature>
<comment type="caution">
    <text evidence="7">The sequence shown here is derived from an EMBL/GenBank/DDBJ whole genome shotgun (WGS) entry which is preliminary data.</text>
</comment>
<organism evidence="7 8">
    <name type="scientific">Lactobacillus ultunensis DSM 16047</name>
    <dbReference type="NCBI Taxonomy" id="525365"/>
    <lineage>
        <taxon>Bacteria</taxon>
        <taxon>Bacillati</taxon>
        <taxon>Bacillota</taxon>
        <taxon>Bacilli</taxon>
        <taxon>Lactobacillales</taxon>
        <taxon>Lactobacillaceae</taxon>
        <taxon>Lactobacillus</taxon>
    </lineage>
</organism>